<evidence type="ECO:0000259" key="7">
    <source>
        <dbReference type="PROSITE" id="PS50850"/>
    </source>
</evidence>
<dbReference type="CDD" id="cd17319">
    <property type="entry name" value="MFS_ExuT_GudP_like"/>
    <property type="match status" value="1"/>
</dbReference>
<dbReference type="InterPro" id="IPR050382">
    <property type="entry name" value="MFS_Na/Anion_cotransporter"/>
</dbReference>
<accession>A0A1I3XFF2</accession>
<dbReference type="SUPFAM" id="SSF103473">
    <property type="entry name" value="MFS general substrate transporter"/>
    <property type="match status" value="1"/>
</dbReference>
<dbReference type="Proteomes" id="UP000198915">
    <property type="component" value="Unassembled WGS sequence"/>
</dbReference>
<name>A0A1I3XFF2_9BACL</name>
<dbReference type="STRING" id="1884381.SAMN05518846_109211"/>
<proteinExistence type="predicted"/>
<dbReference type="InterPro" id="IPR020846">
    <property type="entry name" value="MFS_dom"/>
</dbReference>
<keyword evidence="5 6" id="KW-0472">Membrane</keyword>
<dbReference type="Gene3D" id="1.20.1250.20">
    <property type="entry name" value="MFS general substrate transporter like domains"/>
    <property type="match status" value="2"/>
</dbReference>
<keyword evidence="4 6" id="KW-1133">Transmembrane helix</keyword>
<feature type="domain" description="Major facilitator superfamily (MFS) profile" evidence="7">
    <location>
        <begin position="13"/>
        <end position="401"/>
    </location>
</feature>
<feature type="transmembrane region" description="Helical" evidence="6">
    <location>
        <begin position="217"/>
        <end position="235"/>
    </location>
</feature>
<keyword evidence="9" id="KW-1185">Reference proteome</keyword>
<evidence type="ECO:0000256" key="4">
    <source>
        <dbReference type="ARBA" id="ARBA00022989"/>
    </source>
</evidence>
<dbReference type="EMBL" id="FORT01000009">
    <property type="protein sequence ID" value="SFK18258.1"/>
    <property type="molecule type" value="Genomic_DNA"/>
</dbReference>
<feature type="transmembrane region" description="Helical" evidence="6">
    <location>
        <begin position="48"/>
        <end position="71"/>
    </location>
</feature>
<evidence type="ECO:0000256" key="2">
    <source>
        <dbReference type="ARBA" id="ARBA00022448"/>
    </source>
</evidence>
<feature type="transmembrane region" description="Helical" evidence="6">
    <location>
        <begin position="12"/>
        <end position="36"/>
    </location>
</feature>
<protein>
    <submittedName>
        <fullName evidence="8">Sugar phosphate permease</fullName>
    </submittedName>
</protein>
<evidence type="ECO:0000256" key="6">
    <source>
        <dbReference type="SAM" id="Phobius"/>
    </source>
</evidence>
<feature type="transmembrane region" description="Helical" evidence="6">
    <location>
        <begin position="286"/>
        <end position="303"/>
    </location>
</feature>
<evidence type="ECO:0000313" key="9">
    <source>
        <dbReference type="Proteomes" id="UP000198915"/>
    </source>
</evidence>
<gene>
    <name evidence="8" type="ORF">SAMN05518846_109211</name>
</gene>
<dbReference type="RefSeq" id="WP_220388417.1">
    <property type="nucleotide sequence ID" value="NZ_FORT01000009.1"/>
</dbReference>
<dbReference type="AlphaFoldDB" id="A0A1I3XFF2"/>
<dbReference type="PANTHER" id="PTHR11662:SF399">
    <property type="entry name" value="FI19708P1-RELATED"/>
    <property type="match status" value="1"/>
</dbReference>
<evidence type="ECO:0000256" key="3">
    <source>
        <dbReference type="ARBA" id="ARBA00022692"/>
    </source>
</evidence>
<feature type="transmembrane region" description="Helical" evidence="6">
    <location>
        <begin position="167"/>
        <end position="187"/>
    </location>
</feature>
<dbReference type="GO" id="GO:0005886">
    <property type="term" value="C:plasma membrane"/>
    <property type="evidence" value="ECO:0007669"/>
    <property type="project" value="UniProtKB-SubCell"/>
</dbReference>
<sequence>MKLGGIVQKKYLILMLLFLAQILNFIDKTAINFAIIPISKELNLPTEQVGLVLSSFFLSYAIMQLVGGYLADRFGMKKVLSGAVFLWSAATILTGTARSYISLVSSRFFVGVGEGAFPASTQVAIVDNFQKEVRARAKSVISAGASVGFMFGSIVVTLLIATFDWHLMFIILGVLGAALAIVLWFLLKREEKKVDRSAAASKSIDKTAIKKLLKNPLIWKLMLAAMFTNIVFWGLQSWLPSYWVKVKNMDMVSMGLYSSVPYVLGFLSFLVSGWVLDKFLAGYEKYMFIGGAFFSALFIYLMFNTESIAIAFTYLSLSNVFLNAMNITVFVLPLKKIAEESVGTATGIINTGGQIGSVLTPTIVGYLITVFHQNYNAAFMFLVASSLVVMVVGMTIQSGKKESSSAVIE</sequence>
<evidence type="ECO:0000313" key="8">
    <source>
        <dbReference type="EMBL" id="SFK18258.1"/>
    </source>
</evidence>
<evidence type="ECO:0000256" key="5">
    <source>
        <dbReference type="ARBA" id="ARBA00023136"/>
    </source>
</evidence>
<dbReference type="PROSITE" id="PS50850">
    <property type="entry name" value="MFS"/>
    <property type="match status" value="1"/>
</dbReference>
<reference evidence="9" key="1">
    <citation type="submission" date="2016-10" db="EMBL/GenBank/DDBJ databases">
        <authorList>
            <person name="Varghese N."/>
            <person name="Submissions S."/>
        </authorList>
    </citation>
    <scope>NUCLEOTIDE SEQUENCE [LARGE SCALE GENOMIC DNA]</scope>
    <source>
        <strain evidence="9">OK042</strain>
    </source>
</reference>
<dbReference type="PANTHER" id="PTHR11662">
    <property type="entry name" value="SOLUTE CARRIER FAMILY 17"/>
    <property type="match status" value="1"/>
</dbReference>
<evidence type="ECO:0000256" key="1">
    <source>
        <dbReference type="ARBA" id="ARBA00004651"/>
    </source>
</evidence>
<dbReference type="Pfam" id="PF07690">
    <property type="entry name" value="MFS_1"/>
    <property type="match status" value="1"/>
</dbReference>
<feature type="transmembrane region" description="Helical" evidence="6">
    <location>
        <begin position="140"/>
        <end position="161"/>
    </location>
</feature>
<organism evidence="8 9">
    <name type="scientific">Brevibacillus centrosporus</name>
    <dbReference type="NCBI Taxonomy" id="54910"/>
    <lineage>
        <taxon>Bacteria</taxon>
        <taxon>Bacillati</taxon>
        <taxon>Bacillota</taxon>
        <taxon>Bacilli</taxon>
        <taxon>Bacillales</taxon>
        <taxon>Paenibacillaceae</taxon>
        <taxon>Brevibacillus</taxon>
    </lineage>
</organism>
<dbReference type="InterPro" id="IPR011701">
    <property type="entry name" value="MFS"/>
</dbReference>
<feature type="transmembrane region" description="Helical" evidence="6">
    <location>
        <begin position="377"/>
        <end position="396"/>
    </location>
</feature>
<dbReference type="GO" id="GO:0022857">
    <property type="term" value="F:transmembrane transporter activity"/>
    <property type="evidence" value="ECO:0007669"/>
    <property type="project" value="InterPro"/>
</dbReference>
<comment type="subcellular location">
    <subcellularLocation>
        <location evidence="1">Cell membrane</location>
        <topology evidence="1">Multi-pass membrane protein</topology>
    </subcellularLocation>
</comment>
<keyword evidence="2" id="KW-0813">Transport</keyword>
<dbReference type="InterPro" id="IPR036259">
    <property type="entry name" value="MFS_trans_sf"/>
</dbReference>
<feature type="transmembrane region" description="Helical" evidence="6">
    <location>
        <begin position="255"/>
        <end position="274"/>
    </location>
</feature>
<feature type="transmembrane region" description="Helical" evidence="6">
    <location>
        <begin position="353"/>
        <end position="371"/>
    </location>
</feature>
<keyword evidence="3 6" id="KW-0812">Transmembrane</keyword>